<feature type="domain" description="HTH lysR-type" evidence="5">
    <location>
        <begin position="14"/>
        <end position="71"/>
    </location>
</feature>
<dbReference type="EMBL" id="AP024545">
    <property type="protein sequence ID" value="BCT93113.1"/>
    <property type="molecule type" value="Genomic_DNA"/>
</dbReference>
<dbReference type="InterPro" id="IPR036390">
    <property type="entry name" value="WH_DNA-bd_sf"/>
</dbReference>
<dbReference type="Gene3D" id="1.10.10.10">
    <property type="entry name" value="Winged helix-like DNA-binding domain superfamily/Winged helix DNA-binding domain"/>
    <property type="match status" value="1"/>
</dbReference>
<dbReference type="InterPro" id="IPR000847">
    <property type="entry name" value="LysR_HTH_N"/>
</dbReference>
<dbReference type="InterPro" id="IPR050176">
    <property type="entry name" value="LTTR"/>
</dbReference>
<evidence type="ECO:0000256" key="1">
    <source>
        <dbReference type="ARBA" id="ARBA00009437"/>
    </source>
</evidence>
<accession>A0ABM7Q6V4</accession>
<gene>
    <name evidence="6" type="ORF">LYSCAS_21370</name>
</gene>
<name>A0ABM7Q6V4_9GAMM</name>
<dbReference type="PROSITE" id="PS50931">
    <property type="entry name" value="HTH_LYSR"/>
    <property type="match status" value="1"/>
</dbReference>
<keyword evidence="2" id="KW-0805">Transcription regulation</keyword>
<keyword evidence="4" id="KW-0804">Transcription</keyword>
<dbReference type="SUPFAM" id="SSF46785">
    <property type="entry name" value="Winged helix' DNA-binding domain"/>
    <property type="match status" value="1"/>
</dbReference>
<evidence type="ECO:0000256" key="3">
    <source>
        <dbReference type="ARBA" id="ARBA00023125"/>
    </source>
</evidence>
<dbReference type="Proteomes" id="UP000681317">
    <property type="component" value="Chromosome"/>
</dbReference>
<dbReference type="Pfam" id="PF00126">
    <property type="entry name" value="HTH_1"/>
    <property type="match status" value="1"/>
</dbReference>
<dbReference type="PANTHER" id="PTHR30579">
    <property type="entry name" value="TRANSCRIPTIONAL REGULATOR"/>
    <property type="match status" value="1"/>
</dbReference>
<comment type="similarity">
    <text evidence="1">Belongs to the LysR transcriptional regulatory family.</text>
</comment>
<sequence>MEKQMPVAPSQYDLSPADLATVLALARRGTLAAAGELLAIDSSTVFRALQRIEKGVHQRLFERTRGGYRPTELGAHLVRHAERIEAELDAARSATQSPGGAVSGTVRISTTDTLLHGLIMPALRTLSVEHPLLQFEITASNELASLTRRDADIAVRATSAPPDHVVGKRLGPIDVALYAARSRGKHVPPIDPATAPWIAPDEALPQHPGVLWRKRRYPAIVPRYQVNSILSVAEGIAAGLGIGVLPVFLARERDDLVALTDVLLDARTQLWMLTHPESRHLRRIATVAHHLSETIALDG</sequence>
<evidence type="ECO:0000259" key="5">
    <source>
        <dbReference type="PROSITE" id="PS50931"/>
    </source>
</evidence>
<dbReference type="SUPFAM" id="SSF53850">
    <property type="entry name" value="Periplasmic binding protein-like II"/>
    <property type="match status" value="1"/>
</dbReference>
<keyword evidence="3" id="KW-0238">DNA-binding</keyword>
<proteinExistence type="inferred from homology"/>
<dbReference type="Gene3D" id="3.40.190.290">
    <property type="match status" value="1"/>
</dbReference>
<keyword evidence="7" id="KW-1185">Reference proteome</keyword>
<dbReference type="PANTHER" id="PTHR30579:SF3">
    <property type="entry name" value="TRANSCRIPTIONAL REGULATORY PROTEIN"/>
    <property type="match status" value="1"/>
</dbReference>
<evidence type="ECO:0000256" key="2">
    <source>
        <dbReference type="ARBA" id="ARBA00023015"/>
    </source>
</evidence>
<organism evidence="6 7">
    <name type="scientific">Noviluteimonas caseinilytica</name>
    <dbReference type="NCBI Taxonomy" id="2675101"/>
    <lineage>
        <taxon>Bacteria</taxon>
        <taxon>Pseudomonadati</taxon>
        <taxon>Pseudomonadota</taxon>
        <taxon>Gammaproteobacteria</taxon>
        <taxon>Lysobacterales</taxon>
        <taxon>Lysobacteraceae</taxon>
        <taxon>Noviluteimonas</taxon>
    </lineage>
</organism>
<dbReference type="Pfam" id="PF03466">
    <property type="entry name" value="LysR_substrate"/>
    <property type="match status" value="1"/>
</dbReference>
<evidence type="ECO:0000313" key="6">
    <source>
        <dbReference type="EMBL" id="BCT93113.1"/>
    </source>
</evidence>
<evidence type="ECO:0000313" key="7">
    <source>
        <dbReference type="Proteomes" id="UP000681317"/>
    </source>
</evidence>
<reference evidence="6 7" key="1">
    <citation type="submission" date="2021-03" db="EMBL/GenBank/DDBJ databases">
        <title>Complete Genome Sequences of Two Lysobacter Strains Isolated from Sea Water (Lysobacter caseinilyticus) and Soil (Lysobacter helvus) in South Korea.</title>
        <authorList>
            <person name="Watanabe Y."/>
            <person name="Arakawa K."/>
        </authorList>
    </citation>
    <scope>NUCLEOTIDE SEQUENCE [LARGE SCALE GENOMIC DNA]</scope>
    <source>
        <strain evidence="6 7">KVB24</strain>
    </source>
</reference>
<dbReference type="InterPro" id="IPR005119">
    <property type="entry name" value="LysR_subst-bd"/>
</dbReference>
<protein>
    <submittedName>
        <fullName evidence="6">Transcriptional regulator</fullName>
    </submittedName>
</protein>
<evidence type="ECO:0000256" key="4">
    <source>
        <dbReference type="ARBA" id="ARBA00023163"/>
    </source>
</evidence>
<dbReference type="InterPro" id="IPR036388">
    <property type="entry name" value="WH-like_DNA-bd_sf"/>
</dbReference>